<evidence type="ECO:0000313" key="1">
    <source>
        <dbReference type="EMBL" id="RHN70477.1"/>
    </source>
</evidence>
<comment type="caution">
    <text evidence="1">The sequence shown here is derived from an EMBL/GenBank/DDBJ whole genome shotgun (WGS) entry which is preliminary data.</text>
</comment>
<organism evidence="1">
    <name type="scientific">Medicago truncatula</name>
    <name type="common">Barrel medic</name>
    <name type="synonym">Medicago tribuloides</name>
    <dbReference type="NCBI Taxonomy" id="3880"/>
    <lineage>
        <taxon>Eukaryota</taxon>
        <taxon>Viridiplantae</taxon>
        <taxon>Streptophyta</taxon>
        <taxon>Embryophyta</taxon>
        <taxon>Tracheophyta</taxon>
        <taxon>Spermatophyta</taxon>
        <taxon>Magnoliopsida</taxon>
        <taxon>eudicotyledons</taxon>
        <taxon>Gunneridae</taxon>
        <taxon>Pentapetalae</taxon>
        <taxon>rosids</taxon>
        <taxon>fabids</taxon>
        <taxon>Fabales</taxon>
        <taxon>Fabaceae</taxon>
        <taxon>Papilionoideae</taxon>
        <taxon>50 kb inversion clade</taxon>
        <taxon>NPAAA clade</taxon>
        <taxon>Hologalegina</taxon>
        <taxon>IRL clade</taxon>
        <taxon>Trifolieae</taxon>
        <taxon>Medicago</taxon>
    </lineage>
</organism>
<evidence type="ECO:0008006" key="2">
    <source>
        <dbReference type="Google" id="ProtNLM"/>
    </source>
</evidence>
<dbReference type="EMBL" id="PSQE01000003">
    <property type="protein sequence ID" value="RHN70477.1"/>
    <property type="molecule type" value="Genomic_DNA"/>
</dbReference>
<reference evidence="1" key="1">
    <citation type="journal article" date="2018" name="Nat. Plants">
        <title>Whole-genome landscape of Medicago truncatula symbiotic genes.</title>
        <authorList>
            <person name="Pecrix Y."/>
            <person name="Gamas P."/>
            <person name="Carrere S."/>
        </authorList>
    </citation>
    <scope>NUCLEOTIDE SEQUENCE</scope>
    <source>
        <tissue evidence="1">Leaves</tissue>
    </source>
</reference>
<protein>
    <recommendedName>
        <fullName evidence="2">UspA domain-containing protein</fullName>
    </recommendedName>
</protein>
<gene>
    <name evidence="1" type="ORF">MtrunA17_Chr3g0135931</name>
</gene>
<proteinExistence type="predicted"/>
<dbReference type="Proteomes" id="UP000265566">
    <property type="component" value="Chromosome 3"/>
</dbReference>
<dbReference type="Gramene" id="rna19058">
    <property type="protein sequence ID" value="RHN70477.1"/>
    <property type="gene ID" value="gene19058"/>
</dbReference>
<name>A0A396J5F3_MEDTR</name>
<accession>A0A396J5F3</accession>
<dbReference type="AlphaFoldDB" id="A0A396J5F3"/>
<sequence length="69" mass="7701">MSLQEPSGPPQQNVTMVAVDKGKSSAYAFRWAIRCIDNPIIIAVHVKNKNLLNRRYPLTLVTSSIHTPL</sequence>